<sequence>MRRILRRNPIPHHIWHGVTRRIVVLKGLDAVQMAHLRELTTWFLHNKLIYGVQGLDVTLSMRVTVAAQACLLILNLDTGYFDNWVEVIIYPGAFRVNHQQADEFGLIHHEATALSGESWLRGPVILSWPEVERDSYQPHIGHNLVLHEFAHKLDAMNGVMNGLPPLRRSMSRKRWAEAMSEAYAILQQNLASSRKACINPYAATNPAEFFAVLSEYFFTAPGILKAACPRAYRQLALFYQKDSSN</sequence>
<comment type="caution">
    <text evidence="1">The sequence shown here is derived from an EMBL/GenBank/DDBJ whole genome shotgun (WGS) entry which is preliminary data.</text>
</comment>
<evidence type="ECO:0008006" key="3">
    <source>
        <dbReference type="Google" id="ProtNLM"/>
    </source>
</evidence>
<name>A0A4R3Y4Y2_9PROT</name>
<keyword evidence="2" id="KW-1185">Reference proteome</keyword>
<accession>A0A4R3Y4Y2</accession>
<dbReference type="InterPro" id="IPR042252">
    <property type="entry name" value="MtfA_N"/>
</dbReference>
<dbReference type="Gene3D" id="1.10.472.150">
    <property type="entry name" value="Glucose-regulated metallo-peptidase M90, N-terminal domain"/>
    <property type="match status" value="1"/>
</dbReference>
<organism evidence="1 2">
    <name type="scientific">Sulfurirhabdus autotrophica</name>
    <dbReference type="NCBI Taxonomy" id="1706046"/>
    <lineage>
        <taxon>Bacteria</taxon>
        <taxon>Pseudomonadati</taxon>
        <taxon>Pseudomonadota</taxon>
        <taxon>Betaproteobacteria</taxon>
        <taxon>Nitrosomonadales</taxon>
        <taxon>Sulfuricellaceae</taxon>
        <taxon>Sulfurirhabdus</taxon>
    </lineage>
</organism>
<reference evidence="1 2" key="1">
    <citation type="submission" date="2019-03" db="EMBL/GenBank/DDBJ databases">
        <title>Genomic Encyclopedia of Type Strains, Phase IV (KMG-IV): sequencing the most valuable type-strain genomes for metagenomic binning, comparative biology and taxonomic classification.</title>
        <authorList>
            <person name="Goeker M."/>
        </authorList>
    </citation>
    <scope>NUCLEOTIDE SEQUENCE [LARGE SCALE GENOMIC DNA]</scope>
    <source>
        <strain evidence="1 2">DSM 100309</strain>
    </source>
</reference>
<dbReference type="SUPFAM" id="SSF55486">
    <property type="entry name" value="Metalloproteases ('zincins'), catalytic domain"/>
    <property type="match status" value="1"/>
</dbReference>
<dbReference type="Pfam" id="PF06167">
    <property type="entry name" value="Peptidase_M90"/>
    <property type="match status" value="1"/>
</dbReference>
<dbReference type="GO" id="GO:0005829">
    <property type="term" value="C:cytosol"/>
    <property type="evidence" value="ECO:0007669"/>
    <property type="project" value="TreeGrafter"/>
</dbReference>
<proteinExistence type="predicted"/>
<dbReference type="PANTHER" id="PTHR30164:SF2">
    <property type="entry name" value="PROTEIN MTFA"/>
    <property type="match status" value="1"/>
</dbReference>
<dbReference type="InterPro" id="IPR024079">
    <property type="entry name" value="MetalloPept_cat_dom_sf"/>
</dbReference>
<evidence type="ECO:0000313" key="2">
    <source>
        <dbReference type="Proteomes" id="UP000295367"/>
    </source>
</evidence>
<dbReference type="Proteomes" id="UP000295367">
    <property type="component" value="Unassembled WGS sequence"/>
</dbReference>
<dbReference type="AlphaFoldDB" id="A0A4R3Y4Y2"/>
<evidence type="ECO:0000313" key="1">
    <source>
        <dbReference type="EMBL" id="TCV85183.1"/>
    </source>
</evidence>
<dbReference type="OrthoDB" id="9786424at2"/>
<protein>
    <recommendedName>
        <fullName evidence="3">Zinc-dependent peptidase</fullName>
    </recommendedName>
</protein>
<dbReference type="Gene3D" id="3.40.390.10">
    <property type="entry name" value="Collagenase (Catalytic Domain)"/>
    <property type="match status" value="1"/>
</dbReference>
<dbReference type="EMBL" id="SMCO01000010">
    <property type="protein sequence ID" value="TCV85183.1"/>
    <property type="molecule type" value="Genomic_DNA"/>
</dbReference>
<dbReference type="GO" id="GO:0004177">
    <property type="term" value="F:aminopeptidase activity"/>
    <property type="evidence" value="ECO:0007669"/>
    <property type="project" value="TreeGrafter"/>
</dbReference>
<dbReference type="InterPro" id="IPR010384">
    <property type="entry name" value="MtfA_fam"/>
</dbReference>
<dbReference type="PANTHER" id="PTHR30164">
    <property type="entry name" value="MTFA PEPTIDASE"/>
    <property type="match status" value="1"/>
</dbReference>
<dbReference type="CDD" id="cd20169">
    <property type="entry name" value="Peptidase_M90_mtfA"/>
    <property type="match status" value="1"/>
</dbReference>
<dbReference type="GO" id="GO:0008237">
    <property type="term" value="F:metallopeptidase activity"/>
    <property type="evidence" value="ECO:0007669"/>
    <property type="project" value="InterPro"/>
</dbReference>
<gene>
    <name evidence="1" type="ORF">EDC63_11072</name>
</gene>